<reference evidence="2 3" key="1">
    <citation type="submission" date="2019-01" db="EMBL/GenBank/DDBJ databases">
        <title>Sequencing of cultivated peanut Arachis hypogaea provides insights into genome evolution and oil improvement.</title>
        <authorList>
            <person name="Chen X."/>
        </authorList>
    </citation>
    <scope>NUCLEOTIDE SEQUENCE [LARGE SCALE GENOMIC DNA]</scope>
    <source>
        <strain evidence="3">cv. Fuhuasheng</strain>
        <tissue evidence="2">Leaves</tissue>
    </source>
</reference>
<sequence>MTLLCFSVLRSENYKLYFGKERDYQLNKTTPFCLFGKKEKKKTKTEAEPFVNQPPLLPQSFLHSLEISEAKQNPSPSSPPPSPGPPRRRCFLFPVSFSSSLASRHGTQLDPTMGSDSNVAGSSSPSAKRTRDPEEEVYVDNLRSHKRYLSEIMASSLNGLTVGDSLPDNLMDSPARSESMFSLRDDMSWQYSPMSEDSDDLRFCETPLHACPTQLDSLPSSPVSSPYRYQKPQNASSSAPSSSSIASHSSTVLAVTCSQPRQRGSDSEGRFPSSPSDICHSADLRRAALLRSVQMRTQPPGSTSMELPFGSCHEPIPNVDTEERSCSYMKPLDDEREYQIEECSAISISEPEFNPDDNKSGRVLGVNAKSTDS</sequence>
<feature type="region of interest" description="Disordered" evidence="1">
    <location>
        <begin position="69"/>
        <end position="89"/>
    </location>
</feature>
<dbReference type="PANTHER" id="PTHR35717:SF1">
    <property type="entry name" value="OS05G0156200 PROTEIN"/>
    <property type="match status" value="1"/>
</dbReference>
<dbReference type="Proteomes" id="UP000289738">
    <property type="component" value="Chromosome A07"/>
</dbReference>
<dbReference type="PANTHER" id="PTHR35717">
    <property type="entry name" value="OS05G0156200 PROTEIN"/>
    <property type="match status" value="1"/>
</dbReference>
<feature type="compositionally biased region" description="Polar residues" evidence="1">
    <location>
        <begin position="251"/>
        <end position="262"/>
    </location>
</feature>
<accession>A0A445CCA3</accession>
<evidence type="ECO:0000313" key="2">
    <source>
        <dbReference type="EMBL" id="RYR48570.1"/>
    </source>
</evidence>
<feature type="compositionally biased region" description="Polar residues" evidence="1">
    <location>
        <begin position="103"/>
        <end position="127"/>
    </location>
</feature>
<evidence type="ECO:0000313" key="3">
    <source>
        <dbReference type="Proteomes" id="UP000289738"/>
    </source>
</evidence>
<feature type="region of interest" description="Disordered" evidence="1">
    <location>
        <begin position="103"/>
        <end position="135"/>
    </location>
</feature>
<keyword evidence="3" id="KW-1185">Reference proteome</keyword>
<feature type="region of interest" description="Disordered" evidence="1">
    <location>
        <begin position="348"/>
        <end position="373"/>
    </location>
</feature>
<dbReference type="STRING" id="3818.A0A445CCA3"/>
<comment type="caution">
    <text evidence="2">The sequence shown here is derived from an EMBL/GenBank/DDBJ whole genome shotgun (WGS) entry which is preliminary data.</text>
</comment>
<dbReference type="AlphaFoldDB" id="A0A445CCA3"/>
<feature type="compositionally biased region" description="Pro residues" evidence="1">
    <location>
        <begin position="76"/>
        <end position="85"/>
    </location>
</feature>
<evidence type="ECO:0000256" key="1">
    <source>
        <dbReference type="SAM" id="MobiDB-lite"/>
    </source>
</evidence>
<proteinExistence type="predicted"/>
<feature type="region of interest" description="Disordered" evidence="1">
    <location>
        <begin position="214"/>
        <end position="279"/>
    </location>
</feature>
<feature type="compositionally biased region" description="Low complexity" evidence="1">
    <location>
        <begin position="235"/>
        <end position="250"/>
    </location>
</feature>
<name>A0A445CCA3_ARAHY</name>
<dbReference type="EMBL" id="SDMP01000007">
    <property type="protein sequence ID" value="RYR48570.1"/>
    <property type="molecule type" value="Genomic_DNA"/>
</dbReference>
<protein>
    <submittedName>
        <fullName evidence="2">Uncharacterized protein</fullName>
    </submittedName>
</protein>
<organism evidence="2 3">
    <name type="scientific">Arachis hypogaea</name>
    <name type="common">Peanut</name>
    <dbReference type="NCBI Taxonomy" id="3818"/>
    <lineage>
        <taxon>Eukaryota</taxon>
        <taxon>Viridiplantae</taxon>
        <taxon>Streptophyta</taxon>
        <taxon>Embryophyta</taxon>
        <taxon>Tracheophyta</taxon>
        <taxon>Spermatophyta</taxon>
        <taxon>Magnoliopsida</taxon>
        <taxon>eudicotyledons</taxon>
        <taxon>Gunneridae</taxon>
        <taxon>Pentapetalae</taxon>
        <taxon>rosids</taxon>
        <taxon>fabids</taxon>
        <taxon>Fabales</taxon>
        <taxon>Fabaceae</taxon>
        <taxon>Papilionoideae</taxon>
        <taxon>50 kb inversion clade</taxon>
        <taxon>dalbergioids sensu lato</taxon>
        <taxon>Dalbergieae</taxon>
        <taxon>Pterocarpus clade</taxon>
        <taxon>Arachis</taxon>
    </lineage>
</organism>
<gene>
    <name evidence="2" type="ORF">Ahy_A07g034605</name>
</gene>
<feature type="compositionally biased region" description="Low complexity" evidence="1">
    <location>
        <begin position="217"/>
        <end position="226"/>
    </location>
</feature>